<dbReference type="PANTHER" id="PTHR43384">
    <property type="entry name" value="SEPTUM SITE-DETERMINING PROTEIN MIND HOMOLOG, CHLOROPLASTIC-RELATED"/>
    <property type="match status" value="1"/>
</dbReference>
<dbReference type="EMBL" id="OMOD01000024">
    <property type="protein sequence ID" value="SPF33745.1"/>
    <property type="molecule type" value="Genomic_DNA"/>
</dbReference>
<evidence type="ECO:0000313" key="3">
    <source>
        <dbReference type="EMBL" id="SPF33745.1"/>
    </source>
</evidence>
<dbReference type="GO" id="GO:0009898">
    <property type="term" value="C:cytoplasmic side of plasma membrane"/>
    <property type="evidence" value="ECO:0007669"/>
    <property type="project" value="TreeGrafter"/>
</dbReference>
<dbReference type="InterPro" id="IPR001789">
    <property type="entry name" value="Sig_transdc_resp-reg_receiver"/>
</dbReference>
<feature type="modified residue" description="4-aspartylphosphate" evidence="1">
    <location>
        <position position="81"/>
    </location>
</feature>
<dbReference type="SUPFAM" id="SSF52540">
    <property type="entry name" value="P-loop containing nucleoside triphosphate hydrolases"/>
    <property type="match status" value="1"/>
</dbReference>
<dbReference type="AlphaFoldDB" id="A0A2U3K259"/>
<dbReference type="InterPro" id="IPR011006">
    <property type="entry name" value="CheY-like_superfamily"/>
</dbReference>
<accession>A0A2U3K259</accession>
<dbReference type="SUPFAM" id="SSF52172">
    <property type="entry name" value="CheY-like"/>
    <property type="match status" value="1"/>
</dbReference>
<proteinExistence type="predicted"/>
<gene>
    <name evidence="3" type="ORF">SBA1_120099</name>
</gene>
<dbReference type="InterPro" id="IPR050625">
    <property type="entry name" value="ParA/MinD_ATPase"/>
</dbReference>
<dbReference type="GO" id="GO:0000160">
    <property type="term" value="P:phosphorelay signal transduction system"/>
    <property type="evidence" value="ECO:0007669"/>
    <property type="project" value="InterPro"/>
</dbReference>
<evidence type="ECO:0000259" key="2">
    <source>
        <dbReference type="PROSITE" id="PS50110"/>
    </source>
</evidence>
<evidence type="ECO:0000256" key="1">
    <source>
        <dbReference type="PROSITE-ProRule" id="PRU00169"/>
    </source>
</evidence>
<dbReference type="Pfam" id="PF13614">
    <property type="entry name" value="AAA_31"/>
    <property type="match status" value="1"/>
</dbReference>
<feature type="domain" description="Response regulatory" evidence="2">
    <location>
        <begin position="25"/>
        <end position="147"/>
    </location>
</feature>
<organism evidence="3 4">
    <name type="scientific">Candidatus Sulfotelmatobacter kueseliae</name>
    <dbReference type="NCBI Taxonomy" id="2042962"/>
    <lineage>
        <taxon>Bacteria</taxon>
        <taxon>Pseudomonadati</taxon>
        <taxon>Acidobacteriota</taxon>
        <taxon>Terriglobia</taxon>
        <taxon>Terriglobales</taxon>
        <taxon>Candidatus Korobacteraceae</taxon>
        <taxon>Candidatus Sulfotelmatobacter</taxon>
    </lineage>
</organism>
<dbReference type="GO" id="GO:0016887">
    <property type="term" value="F:ATP hydrolysis activity"/>
    <property type="evidence" value="ECO:0007669"/>
    <property type="project" value="TreeGrafter"/>
</dbReference>
<evidence type="ECO:0000313" key="4">
    <source>
        <dbReference type="Proteomes" id="UP000238701"/>
    </source>
</evidence>
<dbReference type="GO" id="GO:0005829">
    <property type="term" value="C:cytosol"/>
    <property type="evidence" value="ECO:0007669"/>
    <property type="project" value="TreeGrafter"/>
</dbReference>
<name>A0A2U3K259_9BACT</name>
<dbReference type="GO" id="GO:0051782">
    <property type="term" value="P:negative regulation of cell division"/>
    <property type="evidence" value="ECO:0007669"/>
    <property type="project" value="TreeGrafter"/>
</dbReference>
<dbReference type="PROSITE" id="PS50110">
    <property type="entry name" value="RESPONSE_REGULATORY"/>
    <property type="match status" value="1"/>
</dbReference>
<protein>
    <recommendedName>
        <fullName evidence="2">Response regulatory domain-containing protein</fullName>
    </recommendedName>
</protein>
<dbReference type="OrthoDB" id="109601at2"/>
<dbReference type="Gene3D" id="3.40.50.300">
    <property type="entry name" value="P-loop containing nucleotide triphosphate hydrolases"/>
    <property type="match status" value="1"/>
</dbReference>
<keyword evidence="1" id="KW-0597">Phosphoprotein</keyword>
<reference evidence="4" key="1">
    <citation type="submission" date="2018-02" db="EMBL/GenBank/DDBJ databases">
        <authorList>
            <person name="Hausmann B."/>
        </authorList>
    </citation>
    <scope>NUCLEOTIDE SEQUENCE [LARGE SCALE GENOMIC DNA]</scope>
    <source>
        <strain evidence="4">Peat soil MAG SbA1</strain>
    </source>
</reference>
<sequence>MEPCGPGGTKFAGGGHRAYGMAELSVVIVATDNEQRAVLQVLVDGTSVARTVLTCASFPVAASDLITRRVRTANPDVTLVDIPADNTPQALRAIELLHQEMPEAAIFAVGSLSQPQVIVNAMRAGAREFIERPTTTTDLLEAFVRLTSAQRRGRQEGIRGKVFSVINAKGGNGATTVAVNLALALQTAHGQTALVDMAPLGHAALHMNLKPKYNVAEAMRNLHRMDASLLESFMTRHEGGLQLLAGTNVPAAVDPSTAEFVRLFDMLVTQYRYVVVDASSRFDAASRLIANLSETVLLVACTDVASLWSAARVHQYLGETGSRERVRLVLNRFRKVPGFSEAEAEAAVGAKLLWRVPNQYFAVSSAIDRGTPVMDQRNSEMSRCFAGLAEELTRNDVDVKRAAWSLFKSV</sequence>
<dbReference type="GO" id="GO:0005524">
    <property type="term" value="F:ATP binding"/>
    <property type="evidence" value="ECO:0007669"/>
    <property type="project" value="TreeGrafter"/>
</dbReference>
<dbReference type="PANTHER" id="PTHR43384:SF13">
    <property type="entry name" value="SLR0110 PROTEIN"/>
    <property type="match status" value="1"/>
</dbReference>
<dbReference type="Proteomes" id="UP000238701">
    <property type="component" value="Unassembled WGS sequence"/>
</dbReference>
<dbReference type="InterPro" id="IPR025669">
    <property type="entry name" value="AAA_dom"/>
</dbReference>
<dbReference type="InterPro" id="IPR027417">
    <property type="entry name" value="P-loop_NTPase"/>
</dbReference>
<dbReference type="Gene3D" id="3.40.50.2300">
    <property type="match status" value="1"/>
</dbReference>